<protein>
    <submittedName>
        <fullName evidence="2">Uncharacterized LOC102202715</fullName>
    </submittedName>
    <submittedName>
        <fullName evidence="4">Uncharacterized protein LOC102202715</fullName>
    </submittedName>
</protein>
<evidence type="ECO:0000313" key="2">
    <source>
        <dbReference type="Ensembl" id="ENSPNYP00000018212.1"/>
    </source>
</evidence>
<organism evidence="2">
    <name type="scientific">Pundamilia nyererei</name>
    <dbReference type="NCBI Taxonomy" id="303518"/>
    <lineage>
        <taxon>Eukaryota</taxon>
        <taxon>Metazoa</taxon>
        <taxon>Chordata</taxon>
        <taxon>Craniata</taxon>
        <taxon>Vertebrata</taxon>
        <taxon>Euteleostomi</taxon>
        <taxon>Actinopterygii</taxon>
        <taxon>Neopterygii</taxon>
        <taxon>Teleostei</taxon>
        <taxon>Neoteleostei</taxon>
        <taxon>Acanthomorphata</taxon>
        <taxon>Ovalentaria</taxon>
        <taxon>Cichlomorphae</taxon>
        <taxon>Cichliformes</taxon>
        <taxon>Cichlidae</taxon>
        <taxon>African cichlids</taxon>
        <taxon>Pseudocrenilabrinae</taxon>
        <taxon>Haplochromini</taxon>
        <taxon>Pundamilia</taxon>
    </lineage>
</organism>
<evidence type="ECO:0000256" key="1">
    <source>
        <dbReference type="SAM" id="Coils"/>
    </source>
</evidence>
<dbReference type="PANTHER" id="PTHR40472">
    <property type="entry name" value="RICIN B-TYPE LECTIN DOMAIN-CONTAINING PROTEIN"/>
    <property type="match status" value="1"/>
</dbReference>
<dbReference type="AlphaFoldDB" id="A0A3B4G5P2"/>
<reference evidence="2" key="1">
    <citation type="submission" date="2023-09" db="UniProtKB">
        <authorList>
            <consortium name="Ensembl"/>
        </authorList>
    </citation>
    <scope>IDENTIFICATION</scope>
</reference>
<dbReference type="RefSeq" id="XP_005744133.1">
    <property type="nucleotide sequence ID" value="XM_005744076.2"/>
</dbReference>
<keyword evidence="1" id="KW-0175">Coiled coil</keyword>
<evidence type="ECO:0000313" key="4">
    <source>
        <dbReference type="RefSeq" id="XP_005744133.1"/>
    </source>
</evidence>
<evidence type="ECO:0000313" key="3">
    <source>
        <dbReference type="Proteomes" id="UP000695023"/>
    </source>
</evidence>
<reference evidence="4" key="2">
    <citation type="submission" date="2025-04" db="UniProtKB">
        <authorList>
            <consortium name="RefSeq"/>
        </authorList>
    </citation>
    <scope>IDENTIFICATION</scope>
</reference>
<dbReference type="GeneTree" id="ENSGT00390000008158"/>
<dbReference type="PANTHER" id="PTHR40472:SF10">
    <property type="entry name" value="RAPUNZEL 5"/>
    <property type="match status" value="1"/>
</dbReference>
<dbReference type="Proteomes" id="UP000695023">
    <property type="component" value="Unplaced"/>
</dbReference>
<accession>A0A3B4G5P2</accession>
<dbReference type="InterPro" id="IPR039051">
    <property type="entry name" value="SE-CTX-like"/>
</dbReference>
<keyword evidence="3" id="KW-1185">Reference proteome</keyword>
<gene>
    <name evidence="4" type="primary">LOC102202715</name>
</gene>
<dbReference type="OrthoDB" id="8549910at2759"/>
<dbReference type="STRING" id="303518.ENSPNYP00000018212"/>
<feature type="coiled-coil region" evidence="1">
    <location>
        <begin position="66"/>
        <end position="100"/>
    </location>
</feature>
<proteinExistence type="predicted"/>
<dbReference type="Ensembl" id="ENSPNYT00000018665.1">
    <property type="protein sequence ID" value="ENSPNYP00000018212.1"/>
    <property type="gene ID" value="ENSPNYG00000013781.1"/>
</dbReference>
<dbReference type="CTD" id="100003142"/>
<sequence>MNSVADWLVNNRDKIEKGVEIMGQASEVLAATVGQLHPVLEAVFVASAELLSNPDSKEARYLTQQFEMVNQKLEGIQDEIDKLALELQRTSMNKQNFDREAQMISQYEKFQVFVNAKPKFKEKKMEKFISHYESTDMDLNLDALYNSVTGENTSGDPMLETVVNTEQRSRRAVEDFCARLKKLFVVGIIAVMGYAALKEGGVGEEMVKKWQGRMEEVEKRMKAAVDDCTENFATQAKVDIEHLVQENPGTADQNFTNTILDALAKKYDWVNWSIRAFNDRERIFFFNWLAGKKYHGSGGANWFDLLTKNKIKIVVSFCVNPKPINKSQIQEKIEQEKLKGNMMAVALSLNKSFPNCLVHAVSHYKAVVQSTNFQEDCYYFGKHKRAYLCIHPE</sequence>
<name>A0A3B4G5P2_9CICH</name>